<evidence type="ECO:0000313" key="4">
    <source>
        <dbReference type="Proteomes" id="UP001595279"/>
    </source>
</evidence>
<dbReference type="Proteomes" id="UP001595279">
    <property type="component" value="Unassembled WGS sequence"/>
</dbReference>
<keyword evidence="1" id="KW-1133">Transmembrane helix</keyword>
<feature type="domain" description="DUF1648" evidence="2">
    <location>
        <begin position="20"/>
        <end position="64"/>
    </location>
</feature>
<evidence type="ECO:0000313" key="3">
    <source>
        <dbReference type="EMBL" id="MFC3040510.1"/>
    </source>
</evidence>
<keyword evidence="4" id="KW-1185">Reference proteome</keyword>
<protein>
    <submittedName>
        <fullName evidence="3">DUF1648 domain-containing protein</fullName>
    </submittedName>
</protein>
<proteinExistence type="predicted"/>
<dbReference type="InterPro" id="IPR012867">
    <property type="entry name" value="DUF1648"/>
</dbReference>
<feature type="transmembrane region" description="Helical" evidence="1">
    <location>
        <begin position="150"/>
        <end position="171"/>
    </location>
</feature>
<sequence>MWRQINKYYSPMVDMLTIGVAAISILYTVNYYGRLPEKIPSHFNFSGEPDAWGGKQTLVVLPAIHVLTVITFFFINYFTVIKQEDPRESLRFVNIPFIQKKGLKKSEAEMVRKHSTRMIALLNLMVSLIFAYIQHGVIQTALGQQEGLGMIVQLLTAFLLFVPFVFLWMIYKGLRENRP</sequence>
<dbReference type="PANTHER" id="PTHR37810:SF5">
    <property type="entry name" value="IMMUNITY PROTEIN SDPI"/>
    <property type="match status" value="1"/>
</dbReference>
<accession>A0ABV7CWG0</accession>
<keyword evidence="1" id="KW-0472">Membrane</keyword>
<evidence type="ECO:0000256" key="1">
    <source>
        <dbReference type="SAM" id="Phobius"/>
    </source>
</evidence>
<reference evidence="4" key="1">
    <citation type="journal article" date="2019" name="Int. J. Syst. Evol. Microbiol.">
        <title>The Global Catalogue of Microorganisms (GCM) 10K type strain sequencing project: providing services to taxonomists for standard genome sequencing and annotation.</title>
        <authorList>
            <consortium name="The Broad Institute Genomics Platform"/>
            <consortium name="The Broad Institute Genome Sequencing Center for Infectious Disease"/>
            <person name="Wu L."/>
            <person name="Ma J."/>
        </authorList>
    </citation>
    <scope>NUCLEOTIDE SEQUENCE [LARGE SCALE GENOMIC DNA]</scope>
    <source>
        <strain evidence="4">KCTC 13128</strain>
    </source>
</reference>
<dbReference type="PANTHER" id="PTHR37810">
    <property type="entry name" value="IMMUNITY PROTEIN SDPI"/>
    <property type="match status" value="1"/>
</dbReference>
<dbReference type="RefSeq" id="WP_390271813.1">
    <property type="nucleotide sequence ID" value="NZ_JBHRSA010000041.1"/>
</dbReference>
<keyword evidence="1" id="KW-0812">Transmembrane</keyword>
<dbReference type="Pfam" id="PF07853">
    <property type="entry name" value="DUF1648"/>
    <property type="match status" value="1"/>
</dbReference>
<dbReference type="EMBL" id="JBHRSA010000041">
    <property type="protein sequence ID" value="MFC3040510.1"/>
    <property type="molecule type" value="Genomic_DNA"/>
</dbReference>
<organism evidence="3 4">
    <name type="scientific">Virgibacillus xinjiangensis</name>
    <dbReference type="NCBI Taxonomy" id="393090"/>
    <lineage>
        <taxon>Bacteria</taxon>
        <taxon>Bacillati</taxon>
        <taxon>Bacillota</taxon>
        <taxon>Bacilli</taxon>
        <taxon>Bacillales</taxon>
        <taxon>Bacillaceae</taxon>
        <taxon>Virgibacillus</taxon>
    </lineage>
</organism>
<evidence type="ECO:0000259" key="2">
    <source>
        <dbReference type="Pfam" id="PF07853"/>
    </source>
</evidence>
<feature type="transmembrane region" description="Helical" evidence="1">
    <location>
        <begin position="12"/>
        <end position="33"/>
    </location>
</feature>
<feature type="transmembrane region" description="Helical" evidence="1">
    <location>
        <begin position="119"/>
        <end position="138"/>
    </location>
</feature>
<comment type="caution">
    <text evidence="3">The sequence shown here is derived from an EMBL/GenBank/DDBJ whole genome shotgun (WGS) entry which is preliminary data.</text>
</comment>
<name>A0ABV7CWG0_9BACI</name>
<gene>
    <name evidence="3" type="ORF">ACFOGI_09660</name>
</gene>
<feature type="transmembrane region" description="Helical" evidence="1">
    <location>
        <begin position="59"/>
        <end position="81"/>
    </location>
</feature>